<evidence type="ECO:0000313" key="7">
    <source>
        <dbReference type="Proteomes" id="UP000238312"/>
    </source>
</evidence>
<evidence type="ECO:0000256" key="2">
    <source>
        <dbReference type="ARBA" id="ARBA00022737"/>
    </source>
</evidence>
<evidence type="ECO:0000256" key="3">
    <source>
        <dbReference type="ARBA" id="ARBA00022741"/>
    </source>
</evidence>
<dbReference type="InterPro" id="IPR003439">
    <property type="entry name" value="ABC_transporter-like_ATP-bd"/>
</dbReference>
<dbReference type="Proteomes" id="UP000238312">
    <property type="component" value="Unassembled WGS sequence"/>
</dbReference>
<keyword evidence="4 6" id="KW-0067">ATP-binding</keyword>
<dbReference type="PROSITE" id="PS50893">
    <property type="entry name" value="ABC_TRANSPORTER_2"/>
    <property type="match status" value="2"/>
</dbReference>
<dbReference type="InterPro" id="IPR003593">
    <property type="entry name" value="AAA+_ATPase"/>
</dbReference>
<keyword evidence="7" id="KW-1185">Reference proteome</keyword>
<gene>
    <name evidence="6" type="ORF">B0I32_101219</name>
</gene>
<dbReference type="SMART" id="SM00382">
    <property type="entry name" value="AAA"/>
    <property type="match status" value="2"/>
</dbReference>
<reference evidence="6 7" key="1">
    <citation type="submission" date="2018-03" db="EMBL/GenBank/DDBJ databases">
        <title>Genomic Encyclopedia of Type Strains, Phase III (KMG-III): the genomes of soil and plant-associated and newly described type strains.</title>
        <authorList>
            <person name="Whitman W."/>
        </authorList>
    </citation>
    <scope>NUCLEOTIDE SEQUENCE [LARGE SCALE GENOMIC DNA]</scope>
    <source>
        <strain evidence="6 7">CGMCC 4.7104</strain>
    </source>
</reference>
<dbReference type="InterPro" id="IPR050107">
    <property type="entry name" value="ABC_carbohydrate_import_ATPase"/>
</dbReference>
<dbReference type="InterPro" id="IPR017871">
    <property type="entry name" value="ABC_transporter-like_CS"/>
</dbReference>
<keyword evidence="3" id="KW-0547">Nucleotide-binding</keyword>
<dbReference type="SUPFAM" id="SSF52540">
    <property type="entry name" value="P-loop containing nucleoside triphosphate hydrolases"/>
    <property type="match status" value="2"/>
</dbReference>
<dbReference type="AlphaFoldDB" id="A0A2T0NAT5"/>
<dbReference type="EMBL" id="PVNG01000001">
    <property type="protein sequence ID" value="PRX70132.1"/>
    <property type="molecule type" value="Genomic_DNA"/>
</dbReference>
<organism evidence="6 7">
    <name type="scientific">Nonomuraea fuscirosea</name>
    <dbReference type="NCBI Taxonomy" id="1291556"/>
    <lineage>
        <taxon>Bacteria</taxon>
        <taxon>Bacillati</taxon>
        <taxon>Actinomycetota</taxon>
        <taxon>Actinomycetes</taxon>
        <taxon>Streptosporangiales</taxon>
        <taxon>Streptosporangiaceae</taxon>
        <taxon>Nonomuraea</taxon>
    </lineage>
</organism>
<dbReference type="OrthoDB" id="39350at2"/>
<comment type="caution">
    <text evidence="6">The sequence shown here is derived from an EMBL/GenBank/DDBJ whole genome shotgun (WGS) entry which is preliminary data.</text>
</comment>
<feature type="domain" description="ABC transporter" evidence="5">
    <location>
        <begin position="258"/>
        <end position="500"/>
    </location>
</feature>
<proteinExistence type="predicted"/>
<dbReference type="PANTHER" id="PTHR43790:SF9">
    <property type="entry name" value="GALACTOFURANOSE TRANSPORTER ATP-BINDING PROTEIN YTFR"/>
    <property type="match status" value="1"/>
</dbReference>
<accession>A0A2T0NAT5</accession>
<evidence type="ECO:0000259" key="5">
    <source>
        <dbReference type="PROSITE" id="PS50893"/>
    </source>
</evidence>
<dbReference type="GO" id="GO:0016887">
    <property type="term" value="F:ATP hydrolysis activity"/>
    <property type="evidence" value="ECO:0007669"/>
    <property type="project" value="InterPro"/>
</dbReference>
<name>A0A2T0NAT5_9ACTN</name>
<keyword evidence="1" id="KW-0813">Transport</keyword>
<dbReference type="InterPro" id="IPR027417">
    <property type="entry name" value="P-loop_NTPase"/>
</dbReference>
<evidence type="ECO:0000256" key="1">
    <source>
        <dbReference type="ARBA" id="ARBA00022448"/>
    </source>
</evidence>
<dbReference type="Gene3D" id="3.40.50.300">
    <property type="entry name" value="P-loop containing nucleotide triphosphate hydrolases"/>
    <property type="match status" value="2"/>
</dbReference>
<dbReference type="GO" id="GO:0005524">
    <property type="term" value="F:ATP binding"/>
    <property type="evidence" value="ECO:0007669"/>
    <property type="project" value="UniProtKB-KW"/>
</dbReference>
<dbReference type="PANTHER" id="PTHR43790">
    <property type="entry name" value="CARBOHYDRATE TRANSPORT ATP-BINDING PROTEIN MG119-RELATED"/>
    <property type="match status" value="1"/>
</dbReference>
<dbReference type="CDD" id="cd03216">
    <property type="entry name" value="ABC_Carb_Monos_I"/>
    <property type="match status" value="1"/>
</dbReference>
<protein>
    <submittedName>
        <fullName evidence="6">Monosaccharide ABC transporter ATP-binding protein (CUT2 family)</fullName>
    </submittedName>
</protein>
<dbReference type="Pfam" id="PF00005">
    <property type="entry name" value="ABC_tran"/>
    <property type="match status" value="2"/>
</dbReference>
<evidence type="ECO:0000256" key="4">
    <source>
        <dbReference type="ARBA" id="ARBA00022840"/>
    </source>
</evidence>
<dbReference type="CDD" id="cd03215">
    <property type="entry name" value="ABC_Carb_Monos_II"/>
    <property type="match status" value="1"/>
</dbReference>
<dbReference type="RefSeq" id="WP_106234128.1">
    <property type="nucleotide sequence ID" value="NZ_PVNG01000001.1"/>
</dbReference>
<keyword evidence="2" id="KW-0677">Repeat</keyword>
<feature type="domain" description="ABC transporter" evidence="5">
    <location>
        <begin position="10"/>
        <end position="244"/>
    </location>
</feature>
<sequence length="517" mass="55469">MEGATPAAAVTVRDLSVRFGSTQALDSVSVSLAEGEVHGLVGENGAGKSTLGKVVGGLYQPDSGELEVFGRPVHRWDTRRAQDAGVVIIAQELCLVPALTVAENVFLGRESRTFGVLHANLRARYRKLEEICGFGLPPDAPVETLPIADQQKVEIMRALAREARVIVMDEPTSSLTADESERLHEIMRWLRERGTTVVYVTHFLDDVLANCDRVTVMRDGRVIRTAEAAAETKAGLVEAMLGEPVDVLLPDLPPAPPPDTEPVAEMRDVRGDAVRGVSLRVRPGEIVGLAGLVGSGRTEIARALFGCDRIESGQVLFRGEPVTDASPRASIARGMAMIPEDRRAQGLVLQRPVLENVTLPHLGRFSRSGVLSRGSERAAVRELVERLGVRPAALDGDVSVYSGGNQQKVLFAKWLLGRPEFLILDEPTRGVDVGAKSRIYQLIVEVAAAGTGILLISSELEEVIGLSHRVHLVRGGAVVGEVPGPGTSVDEVLQRLFEVGQPQQSPSADETETGGRP</sequence>
<evidence type="ECO:0000313" key="6">
    <source>
        <dbReference type="EMBL" id="PRX70132.1"/>
    </source>
</evidence>
<dbReference type="PROSITE" id="PS00211">
    <property type="entry name" value="ABC_TRANSPORTER_1"/>
    <property type="match status" value="1"/>
</dbReference>